<dbReference type="FunFam" id="3.40.50.300:FF:000032">
    <property type="entry name" value="Export ABC transporter ATP-binding protein"/>
    <property type="match status" value="1"/>
</dbReference>
<proteinExistence type="inferred from homology"/>
<accession>G9QJL1</accession>
<dbReference type="InterPro" id="IPR003593">
    <property type="entry name" value="AAA+_ATPase"/>
</dbReference>
<evidence type="ECO:0000313" key="7">
    <source>
        <dbReference type="Proteomes" id="UP000011747"/>
    </source>
</evidence>
<gene>
    <name evidence="6" type="ORF">HMPREF1015_01894</name>
</gene>
<keyword evidence="3" id="KW-0547">Nucleotide-binding</keyword>
<dbReference type="PATRIC" id="fig|665952.3.peg.1177"/>
<comment type="caution">
    <text evidence="6">The sequence shown here is derived from an EMBL/GenBank/DDBJ whole genome shotgun (WGS) entry which is preliminary data.</text>
</comment>
<dbReference type="InterPro" id="IPR003439">
    <property type="entry name" value="ABC_transporter-like_ATP-bd"/>
</dbReference>
<dbReference type="HOGENOM" id="CLU_000604_1_22_9"/>
<evidence type="ECO:0000256" key="1">
    <source>
        <dbReference type="ARBA" id="ARBA00005417"/>
    </source>
</evidence>
<organism evidence="6 7">
    <name type="scientific">Bacillus smithii 7_3_47FAA</name>
    <dbReference type="NCBI Taxonomy" id="665952"/>
    <lineage>
        <taxon>Bacteria</taxon>
        <taxon>Bacillati</taxon>
        <taxon>Bacillota</taxon>
        <taxon>Bacilli</taxon>
        <taxon>Bacillales</taxon>
        <taxon>Bacillaceae</taxon>
        <taxon>Bacillus</taxon>
    </lineage>
</organism>
<dbReference type="AlphaFoldDB" id="G9QJL1"/>
<dbReference type="InterPro" id="IPR017871">
    <property type="entry name" value="ABC_transporter-like_CS"/>
</dbReference>
<evidence type="ECO:0000259" key="5">
    <source>
        <dbReference type="PROSITE" id="PS50893"/>
    </source>
</evidence>
<evidence type="ECO:0000256" key="2">
    <source>
        <dbReference type="ARBA" id="ARBA00022448"/>
    </source>
</evidence>
<feature type="domain" description="ABC transporter" evidence="5">
    <location>
        <begin position="5"/>
        <end position="240"/>
    </location>
</feature>
<evidence type="ECO:0000256" key="4">
    <source>
        <dbReference type="ARBA" id="ARBA00022840"/>
    </source>
</evidence>
<dbReference type="PANTHER" id="PTHR24220">
    <property type="entry name" value="IMPORT ATP-BINDING PROTEIN"/>
    <property type="match status" value="1"/>
</dbReference>
<dbReference type="PROSITE" id="PS00211">
    <property type="entry name" value="ABC_TRANSPORTER_1"/>
    <property type="match status" value="1"/>
</dbReference>
<dbReference type="SUPFAM" id="SSF52540">
    <property type="entry name" value="P-loop containing nucleoside triphosphate hydrolases"/>
    <property type="match status" value="1"/>
</dbReference>
<dbReference type="GO" id="GO:0098796">
    <property type="term" value="C:membrane protein complex"/>
    <property type="evidence" value="ECO:0007669"/>
    <property type="project" value="UniProtKB-ARBA"/>
</dbReference>
<dbReference type="EMBL" id="ACWF01000060">
    <property type="protein sequence ID" value="EHL78680.1"/>
    <property type="molecule type" value="Genomic_DNA"/>
</dbReference>
<dbReference type="GO" id="GO:0005524">
    <property type="term" value="F:ATP binding"/>
    <property type="evidence" value="ECO:0007669"/>
    <property type="project" value="UniProtKB-KW"/>
</dbReference>
<protein>
    <recommendedName>
        <fullName evidence="5">ABC transporter domain-containing protein</fullName>
    </recommendedName>
</protein>
<dbReference type="InterPro" id="IPR017911">
    <property type="entry name" value="MacB-like_ATP-bd"/>
</dbReference>
<keyword evidence="7" id="KW-1185">Reference proteome</keyword>
<evidence type="ECO:0000313" key="6">
    <source>
        <dbReference type="EMBL" id="EHL78680.1"/>
    </source>
</evidence>
<dbReference type="GO" id="GO:0016887">
    <property type="term" value="F:ATP hydrolysis activity"/>
    <property type="evidence" value="ECO:0007669"/>
    <property type="project" value="InterPro"/>
</dbReference>
<reference evidence="6 7" key="1">
    <citation type="submission" date="2011-09" db="EMBL/GenBank/DDBJ databases">
        <title>The Genome Sequence of Bacillus smithii 7_3_47FAA.</title>
        <authorList>
            <consortium name="The Broad Institute Genome Sequencing Platform"/>
            <person name="Earl A."/>
            <person name="Ward D."/>
            <person name="Feldgarden M."/>
            <person name="Gevers D."/>
            <person name="Daigneault M."/>
            <person name="Strauss J."/>
            <person name="Allen-Vercoe E."/>
            <person name="Young S.K."/>
            <person name="Zeng Q."/>
            <person name="Gargeya S."/>
            <person name="Fitzgerald M."/>
            <person name="Haas B."/>
            <person name="Abouelleil A."/>
            <person name="Alvarado L."/>
            <person name="Arachchi H.M."/>
            <person name="Berlin A."/>
            <person name="Brown A."/>
            <person name="Chapman S.B."/>
            <person name="Chen Z."/>
            <person name="Dunbar C."/>
            <person name="Freedman E."/>
            <person name="Gearin G."/>
            <person name="Goldberg J."/>
            <person name="Griggs A."/>
            <person name="Gujja S."/>
            <person name="Heiman D."/>
            <person name="Howarth C."/>
            <person name="Larson L."/>
            <person name="Lui A."/>
            <person name="MacDonald P.J.P."/>
            <person name="Montmayeur A."/>
            <person name="Murphy C."/>
            <person name="Neiman D."/>
            <person name="Pearson M."/>
            <person name="Priest M."/>
            <person name="Roberts A."/>
            <person name="Saif S."/>
            <person name="Shea T."/>
            <person name="Shenoy N."/>
            <person name="Sisk P."/>
            <person name="Stolte C."/>
            <person name="Sykes S."/>
            <person name="Wortman J."/>
            <person name="Nusbaum C."/>
            <person name="Birren B."/>
        </authorList>
    </citation>
    <scope>NUCLEOTIDE SEQUENCE [LARGE SCALE GENOMIC DNA]</scope>
    <source>
        <strain evidence="6 7">7_3_47FAA</strain>
    </source>
</reference>
<name>G9QJL1_9BACI</name>
<dbReference type="GO" id="GO:0005886">
    <property type="term" value="C:plasma membrane"/>
    <property type="evidence" value="ECO:0007669"/>
    <property type="project" value="TreeGrafter"/>
</dbReference>
<dbReference type="InterPro" id="IPR015854">
    <property type="entry name" value="ABC_transpr_LolD-like"/>
</dbReference>
<evidence type="ECO:0000256" key="3">
    <source>
        <dbReference type="ARBA" id="ARBA00022741"/>
    </source>
</evidence>
<keyword evidence="2" id="KW-0813">Transport</keyword>
<dbReference type="SMART" id="SM00382">
    <property type="entry name" value="AAA"/>
    <property type="match status" value="1"/>
</dbReference>
<dbReference type="CDD" id="cd03255">
    <property type="entry name" value="ABC_MJ0796_LolCDE_FtsE"/>
    <property type="match status" value="1"/>
</dbReference>
<dbReference type="Proteomes" id="UP000011747">
    <property type="component" value="Unassembled WGS sequence"/>
</dbReference>
<keyword evidence="4" id="KW-0067">ATP-binding</keyword>
<dbReference type="Pfam" id="PF00005">
    <property type="entry name" value="ABC_tran"/>
    <property type="match status" value="1"/>
</dbReference>
<dbReference type="RefSeq" id="WP_003353479.1">
    <property type="nucleotide sequence ID" value="NZ_JH414747.1"/>
</dbReference>
<dbReference type="PANTHER" id="PTHR24220:SF86">
    <property type="entry name" value="ABC TRANSPORTER ABCH.1"/>
    <property type="match status" value="1"/>
</dbReference>
<dbReference type="InterPro" id="IPR027417">
    <property type="entry name" value="P-loop_NTPase"/>
</dbReference>
<sequence length="241" mass="26432">MKTILEARNVSKIYGSGRTQVTAVHNVSLRLSAGECVVLMGASGSGKSTLLSLLGLISRPTEGHILIQGKNAAENERGRARLRNAFFGYVHQEYAIIENETVEANVMIPLQYARPRPGRQERQARIRQALEQVGLDWALKKKPSELSGGERQRVAIARALVNDPVVVLADEPTAALDSETAHAVMTLILSLKEKGAAVLVATHDDRVAKRGDRILRINDGRLITSEIGSDYHFHKDIIDDN</sequence>
<dbReference type="GO" id="GO:0022857">
    <property type="term" value="F:transmembrane transporter activity"/>
    <property type="evidence" value="ECO:0007669"/>
    <property type="project" value="UniProtKB-ARBA"/>
</dbReference>
<dbReference type="PROSITE" id="PS50893">
    <property type="entry name" value="ABC_TRANSPORTER_2"/>
    <property type="match status" value="1"/>
</dbReference>
<dbReference type="Gene3D" id="3.40.50.300">
    <property type="entry name" value="P-loop containing nucleotide triphosphate hydrolases"/>
    <property type="match status" value="1"/>
</dbReference>
<comment type="similarity">
    <text evidence="1">Belongs to the ABC transporter superfamily.</text>
</comment>